<evidence type="ECO:0000313" key="2">
    <source>
        <dbReference type="Proteomes" id="UP001062846"/>
    </source>
</evidence>
<proteinExistence type="predicted"/>
<gene>
    <name evidence="1" type="ORF">RHMOL_Rhmol11G0019800</name>
</gene>
<name>A0ACC0LNP2_RHOML</name>
<dbReference type="EMBL" id="CM046398">
    <property type="protein sequence ID" value="KAI8529997.1"/>
    <property type="molecule type" value="Genomic_DNA"/>
</dbReference>
<comment type="caution">
    <text evidence="1">The sequence shown here is derived from an EMBL/GenBank/DDBJ whole genome shotgun (WGS) entry which is preliminary data.</text>
</comment>
<keyword evidence="2" id="KW-1185">Reference proteome</keyword>
<accession>A0ACC0LNP2</accession>
<dbReference type="Proteomes" id="UP001062846">
    <property type="component" value="Chromosome 11"/>
</dbReference>
<evidence type="ECO:0000313" key="1">
    <source>
        <dbReference type="EMBL" id="KAI8529997.1"/>
    </source>
</evidence>
<sequence length="133" mass="14671">MGGDLVDVTILGAKDANGNIILPPPEWRMSISIPASSGLSPATEEVTVAYLRLLQRRDDERDNELAVIRAEVAQMKQHMQQTAVPATSRSSGSGRRLRQTPPPPPSPSPPEASLRNWPPRHSERPPWLHTESR</sequence>
<reference evidence="1" key="1">
    <citation type="submission" date="2022-02" db="EMBL/GenBank/DDBJ databases">
        <title>Plant Genome Project.</title>
        <authorList>
            <person name="Zhang R.-G."/>
        </authorList>
    </citation>
    <scope>NUCLEOTIDE SEQUENCE</scope>
    <source>
        <strain evidence="1">AT1</strain>
    </source>
</reference>
<organism evidence="1 2">
    <name type="scientific">Rhododendron molle</name>
    <name type="common">Chinese azalea</name>
    <name type="synonym">Azalea mollis</name>
    <dbReference type="NCBI Taxonomy" id="49168"/>
    <lineage>
        <taxon>Eukaryota</taxon>
        <taxon>Viridiplantae</taxon>
        <taxon>Streptophyta</taxon>
        <taxon>Embryophyta</taxon>
        <taxon>Tracheophyta</taxon>
        <taxon>Spermatophyta</taxon>
        <taxon>Magnoliopsida</taxon>
        <taxon>eudicotyledons</taxon>
        <taxon>Gunneridae</taxon>
        <taxon>Pentapetalae</taxon>
        <taxon>asterids</taxon>
        <taxon>Ericales</taxon>
        <taxon>Ericaceae</taxon>
        <taxon>Ericoideae</taxon>
        <taxon>Rhodoreae</taxon>
        <taxon>Rhododendron</taxon>
    </lineage>
</organism>
<protein>
    <submittedName>
        <fullName evidence="1">Uncharacterized protein</fullName>
    </submittedName>
</protein>